<feature type="domain" description="NlpC/P60" evidence="5">
    <location>
        <begin position="1"/>
        <end position="130"/>
    </location>
</feature>
<accession>A0A6P2C3E7</accession>
<dbReference type="GO" id="GO:0006508">
    <property type="term" value="P:proteolysis"/>
    <property type="evidence" value="ECO:0007669"/>
    <property type="project" value="UniProtKB-KW"/>
</dbReference>
<dbReference type="EMBL" id="RPFW01000002">
    <property type="protein sequence ID" value="TVZ05904.1"/>
    <property type="molecule type" value="Genomic_DNA"/>
</dbReference>
<keyword evidence="7" id="KW-1185">Reference proteome</keyword>
<dbReference type="PROSITE" id="PS51935">
    <property type="entry name" value="NLPC_P60"/>
    <property type="match status" value="1"/>
</dbReference>
<sequence length="130" mass="13645">MASDALTYQGHAYAYGGSPGINGSNPWDCSSFVNWVLGHDFGMTLPGNVRGYNGSNHGPVASSYATWPQSVTVSRSSVLAGDLLVWATHIGIAINNHQMISALNPTLGTEVTGIENGGPQGESLVCRRII</sequence>
<dbReference type="Proteomes" id="UP000460272">
    <property type="component" value="Unassembled WGS sequence"/>
</dbReference>
<keyword evidence="3" id="KW-0378">Hydrolase</keyword>
<proteinExistence type="inferred from homology"/>
<evidence type="ECO:0000256" key="4">
    <source>
        <dbReference type="ARBA" id="ARBA00022807"/>
    </source>
</evidence>
<dbReference type="SUPFAM" id="SSF54001">
    <property type="entry name" value="Cysteine proteinases"/>
    <property type="match status" value="1"/>
</dbReference>
<dbReference type="AlphaFoldDB" id="A0A6P2C3E7"/>
<gene>
    <name evidence="6" type="ORF">EAS64_14780</name>
</gene>
<dbReference type="Pfam" id="PF00877">
    <property type="entry name" value="NLPC_P60"/>
    <property type="match status" value="1"/>
</dbReference>
<reference evidence="6 7" key="1">
    <citation type="submission" date="2018-11" db="EMBL/GenBank/DDBJ databases">
        <title>Trebonia kvetii gen.nov., sp.nov., a novel acidophilic actinobacterium, and proposal of the new actinobacterial family Treboniaceae fam. nov.</title>
        <authorList>
            <person name="Rapoport D."/>
            <person name="Sagova-Mareckova M."/>
            <person name="Sedlacek I."/>
            <person name="Provaznik J."/>
            <person name="Kralova S."/>
            <person name="Pavlinic D."/>
            <person name="Benes V."/>
            <person name="Kopecky J."/>
        </authorList>
    </citation>
    <scope>NUCLEOTIDE SEQUENCE [LARGE SCALE GENOMIC DNA]</scope>
    <source>
        <strain evidence="6 7">15Tr583</strain>
    </source>
</reference>
<evidence type="ECO:0000259" key="5">
    <source>
        <dbReference type="PROSITE" id="PS51935"/>
    </source>
</evidence>
<organism evidence="6 7">
    <name type="scientific">Trebonia kvetii</name>
    <dbReference type="NCBI Taxonomy" id="2480626"/>
    <lineage>
        <taxon>Bacteria</taxon>
        <taxon>Bacillati</taxon>
        <taxon>Actinomycetota</taxon>
        <taxon>Actinomycetes</taxon>
        <taxon>Streptosporangiales</taxon>
        <taxon>Treboniaceae</taxon>
        <taxon>Trebonia</taxon>
    </lineage>
</organism>
<comment type="similarity">
    <text evidence="1">Belongs to the peptidase C40 family.</text>
</comment>
<keyword evidence="4" id="KW-0788">Thiol protease</keyword>
<comment type="caution">
    <text evidence="6">The sequence shown here is derived from an EMBL/GenBank/DDBJ whole genome shotgun (WGS) entry which is preliminary data.</text>
</comment>
<evidence type="ECO:0000256" key="1">
    <source>
        <dbReference type="ARBA" id="ARBA00007074"/>
    </source>
</evidence>
<name>A0A6P2C3E7_9ACTN</name>
<dbReference type="InterPro" id="IPR038765">
    <property type="entry name" value="Papain-like_cys_pep_sf"/>
</dbReference>
<dbReference type="InterPro" id="IPR000064">
    <property type="entry name" value="NLP_P60_dom"/>
</dbReference>
<protein>
    <recommendedName>
        <fullName evidence="5">NlpC/P60 domain-containing protein</fullName>
    </recommendedName>
</protein>
<evidence type="ECO:0000256" key="2">
    <source>
        <dbReference type="ARBA" id="ARBA00022670"/>
    </source>
</evidence>
<dbReference type="RefSeq" id="WP_145853604.1">
    <property type="nucleotide sequence ID" value="NZ_RPFW01000002.1"/>
</dbReference>
<keyword evidence="2" id="KW-0645">Protease</keyword>
<evidence type="ECO:0000256" key="3">
    <source>
        <dbReference type="ARBA" id="ARBA00022801"/>
    </source>
</evidence>
<dbReference type="OrthoDB" id="9815778at2"/>
<evidence type="ECO:0000313" key="7">
    <source>
        <dbReference type="Proteomes" id="UP000460272"/>
    </source>
</evidence>
<dbReference type="Gene3D" id="3.90.1720.10">
    <property type="entry name" value="endopeptidase domain like (from Nostoc punctiforme)"/>
    <property type="match status" value="1"/>
</dbReference>
<dbReference type="GO" id="GO:0008234">
    <property type="term" value="F:cysteine-type peptidase activity"/>
    <property type="evidence" value="ECO:0007669"/>
    <property type="project" value="UniProtKB-KW"/>
</dbReference>
<evidence type="ECO:0000313" key="6">
    <source>
        <dbReference type="EMBL" id="TVZ05904.1"/>
    </source>
</evidence>